<organism evidence="5 7">
    <name type="scientific">Candidatus Methanofastidiosum methylothiophilum</name>
    <dbReference type="NCBI Taxonomy" id="1705564"/>
    <lineage>
        <taxon>Archaea</taxon>
        <taxon>Methanobacteriati</taxon>
        <taxon>Methanobacteriota</taxon>
        <taxon>Stenosarchaea group</taxon>
        <taxon>Candidatus Methanofastidiosia</taxon>
        <taxon>Candidatus Methanofastidiosales</taxon>
        <taxon>Candidatus Methanofastidiosaceae</taxon>
        <taxon>Candidatus Methanofastidiosum</taxon>
    </lineage>
</organism>
<dbReference type="GO" id="GO:0003735">
    <property type="term" value="F:structural constituent of ribosome"/>
    <property type="evidence" value="ECO:0007669"/>
    <property type="project" value="InterPro"/>
</dbReference>
<evidence type="ECO:0000313" key="7">
    <source>
        <dbReference type="Proteomes" id="UP000091929"/>
    </source>
</evidence>
<dbReference type="Proteomes" id="UP000091929">
    <property type="component" value="Unassembled WGS sequence"/>
</dbReference>
<keyword evidence="2" id="KW-0687">Ribonucleoprotein</keyword>
<dbReference type="NCBIfam" id="NF003320">
    <property type="entry name" value="PRK04333.1"/>
    <property type="match status" value="1"/>
</dbReference>
<dbReference type="EMBL" id="LNJC01000033">
    <property type="protein sequence ID" value="KYC49533.1"/>
    <property type="molecule type" value="Genomic_DNA"/>
</dbReference>
<dbReference type="Proteomes" id="UP000092401">
    <property type="component" value="Unassembled WGS sequence"/>
</dbReference>
<dbReference type="FunFam" id="2.30.30.30:FF:000045">
    <property type="entry name" value="50S ribosomal protein L14e"/>
    <property type="match status" value="1"/>
</dbReference>
<reference evidence="7 8" key="1">
    <citation type="journal article" date="2016" name="ISME J.">
        <title>Chasing the elusive Euryarchaeota class WSA2: genomes reveal a uniquely fastidious methyl-reducing methanogen.</title>
        <authorList>
            <person name="Nobu M.K."/>
            <person name="Narihiro T."/>
            <person name="Kuroda K."/>
            <person name="Mei R."/>
            <person name="Liu W.T."/>
        </authorList>
    </citation>
    <scope>NUCLEOTIDE SEQUENCE [LARGE SCALE GENOMIC DNA]</scope>
    <source>
        <strain evidence="4">B03fssc0709_Meth_Bin005</strain>
        <strain evidence="5">B15fssc0709_Meth_Bin003</strain>
        <strain evidence="6">BMIXfssc0709_Meth_Bin006</strain>
    </source>
</reference>
<evidence type="ECO:0000313" key="8">
    <source>
        <dbReference type="Proteomes" id="UP000092401"/>
    </source>
</evidence>
<dbReference type="GO" id="GO:0022625">
    <property type="term" value="C:cytosolic large ribosomal subunit"/>
    <property type="evidence" value="ECO:0007669"/>
    <property type="project" value="TreeGrafter"/>
</dbReference>
<dbReference type="AlphaFoldDB" id="A0A150IPU1"/>
<accession>A0A150IX27</accession>
<evidence type="ECO:0000313" key="6">
    <source>
        <dbReference type="EMBL" id="KYC49533.1"/>
    </source>
</evidence>
<dbReference type="Proteomes" id="UP000092403">
    <property type="component" value="Unassembled WGS sequence"/>
</dbReference>
<evidence type="ECO:0000256" key="3">
    <source>
        <dbReference type="ARBA" id="ARBA00035536"/>
    </source>
</evidence>
<dbReference type="InterPro" id="IPR041985">
    <property type="entry name" value="Ribosomal_eL14_KOW"/>
</dbReference>
<dbReference type="InterPro" id="IPR039660">
    <property type="entry name" value="Ribosomal_eL14"/>
</dbReference>
<protein>
    <recommendedName>
        <fullName evidence="3">50S ribosomal protein L14e</fullName>
    </recommendedName>
</protein>
<dbReference type="SUPFAM" id="SSF50104">
    <property type="entry name" value="Translation proteins SH3-like domain"/>
    <property type="match status" value="1"/>
</dbReference>
<dbReference type="InterPro" id="IPR014722">
    <property type="entry name" value="Rib_uL2_dom2"/>
</dbReference>
<accession>A0A150IPU1</accession>
<evidence type="ECO:0000256" key="1">
    <source>
        <dbReference type="ARBA" id="ARBA00022980"/>
    </source>
</evidence>
<dbReference type="PANTHER" id="PTHR11127">
    <property type="entry name" value="60S RIBOSOMAL PROTEIN L14"/>
    <property type="match status" value="1"/>
</dbReference>
<dbReference type="GO" id="GO:0042273">
    <property type="term" value="P:ribosomal large subunit biogenesis"/>
    <property type="evidence" value="ECO:0007669"/>
    <property type="project" value="TreeGrafter"/>
</dbReference>
<dbReference type="PATRIC" id="fig|1706437.3.peg.1451"/>
<evidence type="ECO:0000313" key="4">
    <source>
        <dbReference type="EMBL" id="KYC44927.1"/>
    </source>
</evidence>
<evidence type="ECO:0000313" key="5">
    <source>
        <dbReference type="EMBL" id="KYC47069.1"/>
    </source>
</evidence>
<dbReference type="InterPro" id="IPR008991">
    <property type="entry name" value="Translation_prot_SH3-like_sf"/>
</dbReference>
<dbReference type="EMBL" id="LNGF01000034">
    <property type="protein sequence ID" value="KYC47069.1"/>
    <property type="molecule type" value="Genomic_DNA"/>
</dbReference>
<sequence length="84" mass="9383">MAMEVGRVCTKLLGREADKNCVIVEIVNKNFVVVSGPKELTGVKRRRCNLKHLEPWDVKINVEKGASDDTLKEAILKAKIEGYS</sequence>
<dbReference type="CDD" id="cd06088">
    <property type="entry name" value="KOW_RPL14"/>
    <property type="match status" value="1"/>
</dbReference>
<name>A0A150IPU1_9EURY</name>
<dbReference type="EMBL" id="LNGE01000037">
    <property type="protein sequence ID" value="KYC44927.1"/>
    <property type="molecule type" value="Genomic_DNA"/>
</dbReference>
<dbReference type="Gene3D" id="2.30.30.30">
    <property type="match status" value="1"/>
</dbReference>
<dbReference type="PANTHER" id="PTHR11127:SF2">
    <property type="entry name" value="LARGE RIBOSOMAL SUBUNIT PROTEIN EL14"/>
    <property type="match status" value="1"/>
</dbReference>
<dbReference type="PATRIC" id="fig|1706438.3.peg.1440"/>
<accession>A0A150IJ02</accession>
<evidence type="ECO:0000256" key="2">
    <source>
        <dbReference type="ARBA" id="ARBA00023274"/>
    </source>
</evidence>
<dbReference type="PATRIC" id="fig|1706436.3.peg.1349"/>
<proteinExistence type="predicted"/>
<gene>
    <name evidence="4" type="ORF">APG10_01328</name>
    <name evidence="5" type="ORF">APG11_01444</name>
    <name evidence="6" type="ORF">APG12_01433</name>
</gene>
<keyword evidence="1 5" id="KW-0689">Ribosomal protein</keyword>
<dbReference type="GO" id="GO:0003723">
    <property type="term" value="F:RNA binding"/>
    <property type="evidence" value="ECO:0007669"/>
    <property type="project" value="InterPro"/>
</dbReference>
<comment type="caution">
    <text evidence="5">The sequence shown here is derived from an EMBL/GenBank/DDBJ whole genome shotgun (WGS) entry which is preliminary data.</text>
</comment>